<evidence type="ECO:0000313" key="3">
    <source>
        <dbReference type="Proteomes" id="UP000281406"/>
    </source>
</evidence>
<feature type="region of interest" description="Disordered" evidence="1">
    <location>
        <begin position="93"/>
        <end position="163"/>
    </location>
</feature>
<gene>
    <name evidence="2" type="ORF">DPX16_16522</name>
</gene>
<dbReference type="EMBL" id="RJVU01059775">
    <property type="protein sequence ID" value="ROJ66259.1"/>
    <property type="molecule type" value="Genomic_DNA"/>
</dbReference>
<keyword evidence="3" id="KW-1185">Reference proteome</keyword>
<name>A0A3N0XUY8_ANAGA</name>
<feature type="compositionally biased region" description="Polar residues" evidence="1">
    <location>
        <begin position="97"/>
        <end position="131"/>
    </location>
</feature>
<comment type="caution">
    <text evidence="2">The sequence shown here is derived from an EMBL/GenBank/DDBJ whole genome shotgun (WGS) entry which is preliminary data.</text>
</comment>
<reference evidence="2 3" key="1">
    <citation type="submission" date="2018-10" db="EMBL/GenBank/DDBJ databases">
        <title>Genome assembly for a Yunnan-Guizhou Plateau 3E fish, Anabarilius grahami (Regan), and its evolutionary and genetic applications.</title>
        <authorList>
            <person name="Jiang W."/>
        </authorList>
    </citation>
    <scope>NUCLEOTIDE SEQUENCE [LARGE SCALE GENOMIC DNA]</scope>
    <source>
        <strain evidence="2">AG-KIZ</strain>
        <tissue evidence="2">Muscle</tissue>
    </source>
</reference>
<evidence type="ECO:0000313" key="2">
    <source>
        <dbReference type="EMBL" id="ROJ66259.1"/>
    </source>
</evidence>
<accession>A0A3N0XUY8</accession>
<organism evidence="2 3">
    <name type="scientific">Anabarilius grahami</name>
    <name type="common">Kanglang fish</name>
    <name type="synonym">Barilius grahami</name>
    <dbReference type="NCBI Taxonomy" id="495550"/>
    <lineage>
        <taxon>Eukaryota</taxon>
        <taxon>Metazoa</taxon>
        <taxon>Chordata</taxon>
        <taxon>Craniata</taxon>
        <taxon>Vertebrata</taxon>
        <taxon>Euteleostomi</taxon>
        <taxon>Actinopterygii</taxon>
        <taxon>Neopterygii</taxon>
        <taxon>Teleostei</taxon>
        <taxon>Ostariophysi</taxon>
        <taxon>Cypriniformes</taxon>
        <taxon>Xenocyprididae</taxon>
        <taxon>Xenocypridinae</taxon>
        <taxon>Xenocypridinae incertae sedis</taxon>
        <taxon>Anabarilius</taxon>
    </lineage>
</organism>
<sequence>MAENRDLLDLLSCSDYLLRHTTFRREDGDLRSQVQFLQDEVAVLQRCLRDLLDLQKSVIDCMSPDDSTVPVVSRPESCPLAASTPYVRGQALMGDSRLQNSPNVRSGGSPSRHTEQTMEMQSSDRQSNMSRTVVADPGASVRLRSGNFRRGKTFQRGIPPLRQ</sequence>
<dbReference type="AlphaFoldDB" id="A0A3N0XUY8"/>
<evidence type="ECO:0000256" key="1">
    <source>
        <dbReference type="SAM" id="MobiDB-lite"/>
    </source>
</evidence>
<proteinExistence type="predicted"/>
<dbReference type="Proteomes" id="UP000281406">
    <property type="component" value="Unassembled WGS sequence"/>
</dbReference>
<protein>
    <submittedName>
        <fullName evidence="2">Uncharacterized protein</fullName>
    </submittedName>
</protein>